<evidence type="ECO:0000313" key="1">
    <source>
        <dbReference type="EMBL" id="CQD11161.1"/>
    </source>
</evidence>
<dbReference type="EMBL" id="CTEF01000001">
    <property type="protein sequence ID" value="CQD11161.1"/>
    <property type="molecule type" value="Genomic_DNA"/>
</dbReference>
<name>A0A0U1DAD0_9MYCO</name>
<proteinExistence type="predicted"/>
<accession>A0A0U1DAD0</accession>
<reference evidence="1 2" key="1">
    <citation type="submission" date="2015-03" db="EMBL/GenBank/DDBJ databases">
        <authorList>
            <person name="Murphy D."/>
        </authorList>
    </citation>
    <scope>NUCLEOTIDE SEQUENCE [LARGE SCALE GENOMIC DNA]</scope>
    <source>
        <strain evidence="1 2">D16</strain>
    </source>
</reference>
<protein>
    <submittedName>
        <fullName evidence="1">Uncharacterized protein</fullName>
    </submittedName>
</protein>
<organism evidence="1 2">
    <name type="scientific">Mycolicibacterium conceptionense</name>
    <dbReference type="NCBI Taxonomy" id="451644"/>
    <lineage>
        <taxon>Bacteria</taxon>
        <taxon>Bacillati</taxon>
        <taxon>Actinomycetota</taxon>
        <taxon>Actinomycetes</taxon>
        <taxon>Mycobacteriales</taxon>
        <taxon>Mycobacteriaceae</taxon>
        <taxon>Mycolicibacterium</taxon>
    </lineage>
</organism>
<gene>
    <name evidence="1" type="ORF">BN970_02232</name>
</gene>
<dbReference type="Proteomes" id="UP000182227">
    <property type="component" value="Unassembled WGS sequence"/>
</dbReference>
<dbReference type="AlphaFoldDB" id="A0A0U1DAD0"/>
<evidence type="ECO:0000313" key="2">
    <source>
        <dbReference type="Proteomes" id="UP000182227"/>
    </source>
</evidence>
<sequence length="155" mass="17326">MVLLDPTEMADRAHRNDLVYRTHRLGVGEFRELSDERTVTVPAADEAVRDAHREIENLDLEYVAGPRRRDLDRAGDDVRAAAVVMSEGARRDVDDVLKDIVDAELGKVRNRVSPLVFEDSLVAHGVDRHGLARCHREHGCCLRVGQPPPQHIVGV</sequence>